<name>D4BGM9_9ENTR</name>
<reference evidence="1 2" key="1">
    <citation type="submission" date="2010-02" db="EMBL/GenBank/DDBJ databases">
        <authorList>
            <person name="Weinstock G."/>
            <person name="Sodergren E."/>
            <person name="Clifton S."/>
            <person name="Fulton L."/>
            <person name="Fulton B."/>
            <person name="Courtney L."/>
            <person name="Fronick C."/>
            <person name="Harrison M."/>
            <person name="Strong C."/>
            <person name="Farmer C."/>
            <person name="Delahaunty K."/>
            <person name="Markovic C."/>
            <person name="Hall O."/>
            <person name="Minx P."/>
            <person name="Tomlinson C."/>
            <person name="Mitreva M."/>
            <person name="Nelson J."/>
            <person name="Hou S."/>
            <person name="Wollam A."/>
            <person name="Pepin K.H."/>
            <person name="Johnson M."/>
            <person name="Bhonagiri V."/>
            <person name="Zhang X."/>
            <person name="Suruliraj S."/>
            <person name="Warren W."/>
            <person name="Chinwalla A."/>
            <person name="Mardis E.R."/>
            <person name="Wilson R.K."/>
        </authorList>
    </citation>
    <scope>NUCLEOTIDE SEQUENCE [LARGE SCALE GENOMIC DNA]</scope>
    <source>
        <strain evidence="1 2">ATCC 29220</strain>
    </source>
</reference>
<comment type="caution">
    <text evidence="1">The sequence shown here is derived from an EMBL/GenBank/DDBJ whole genome shotgun (WGS) entry which is preliminary data.</text>
</comment>
<evidence type="ECO:0000313" key="2">
    <source>
        <dbReference type="Proteomes" id="UP000003880"/>
    </source>
</evidence>
<gene>
    <name evidence="1" type="ORF">CIT292_09679</name>
</gene>
<sequence length="250" mass="28983">MLRIIKSKEYGMLNAILEGKAGRITLNEEMQQSWRAVFQSYEDLLTAAIWSRINYLSPAAMDNLFSKLLGKTEESWGAFESISFWPKFAFPDSIDEKMKPYLSGKERFAEPDVVITFEHAALIIEAKPPAGGMQYQQQWRKELYTYSQDRDAKSIVHFLALGNLPSAAYSWFDELTAEFPHVKFHGMEWRKLREIFQYSEWEASQDKRIVADCLKALALYGIRAPLLPWQGFNQFLADNPLSHDFSFIKE</sequence>
<dbReference type="Proteomes" id="UP000003880">
    <property type="component" value="Unassembled WGS sequence"/>
</dbReference>
<dbReference type="eggNOG" id="ENOG5032ZIY">
    <property type="taxonomic scope" value="Bacteria"/>
</dbReference>
<organism evidence="1 2">
    <name type="scientific">Citrobacter youngae ATCC 29220</name>
    <dbReference type="NCBI Taxonomy" id="500640"/>
    <lineage>
        <taxon>Bacteria</taxon>
        <taxon>Pseudomonadati</taxon>
        <taxon>Pseudomonadota</taxon>
        <taxon>Gammaproteobacteria</taxon>
        <taxon>Enterobacterales</taxon>
        <taxon>Enterobacteriaceae</taxon>
        <taxon>Citrobacter</taxon>
        <taxon>Citrobacter freundii complex</taxon>
    </lineage>
</organism>
<protein>
    <submittedName>
        <fullName evidence="1">Uncharacterized protein</fullName>
    </submittedName>
</protein>
<accession>D4BGM9</accession>
<dbReference type="AlphaFoldDB" id="D4BGM9"/>
<dbReference type="EMBL" id="ABWL02000021">
    <property type="protein sequence ID" value="EFE06629.1"/>
    <property type="molecule type" value="Genomic_DNA"/>
</dbReference>
<dbReference type="HOGENOM" id="CLU_997291_0_0_6"/>
<evidence type="ECO:0000313" key="1">
    <source>
        <dbReference type="EMBL" id="EFE06629.1"/>
    </source>
</evidence>
<proteinExistence type="predicted"/>